<dbReference type="Proteomes" id="UP000737018">
    <property type="component" value="Unassembled WGS sequence"/>
</dbReference>
<accession>A0A8J4Q7Q7</accession>
<dbReference type="OrthoDB" id="10520445at2759"/>
<feature type="compositionally biased region" description="Basic residues" evidence="1">
    <location>
        <begin position="116"/>
        <end position="131"/>
    </location>
</feature>
<evidence type="ECO:0000313" key="3">
    <source>
        <dbReference type="Proteomes" id="UP000737018"/>
    </source>
</evidence>
<gene>
    <name evidence="2" type="ORF">CMV_028740</name>
</gene>
<feature type="compositionally biased region" description="Basic and acidic residues" evidence="1">
    <location>
        <begin position="106"/>
        <end position="115"/>
    </location>
</feature>
<proteinExistence type="predicted"/>
<reference evidence="2" key="1">
    <citation type="submission" date="2020-03" db="EMBL/GenBank/DDBJ databases">
        <title>Castanea mollissima Vanexum genome sequencing.</title>
        <authorList>
            <person name="Staton M."/>
        </authorList>
    </citation>
    <scope>NUCLEOTIDE SEQUENCE</scope>
    <source>
        <tissue evidence="2">Leaf</tissue>
    </source>
</reference>
<name>A0A8J4Q7Q7_9ROSI</name>
<feature type="region of interest" description="Disordered" evidence="1">
    <location>
        <begin position="78"/>
        <end position="171"/>
    </location>
</feature>
<comment type="caution">
    <text evidence="2">The sequence shown here is derived from an EMBL/GenBank/DDBJ whole genome shotgun (WGS) entry which is preliminary data.</text>
</comment>
<dbReference type="AlphaFoldDB" id="A0A8J4Q7Q7"/>
<sequence length="171" mass="20173">MASRSQSGPTNLSLPSISEESIHVDRCLQSEVHKKTQRQHKPYLQEKRSATNTEGPSYSSKDREVERLKEQVVMLRREAERNEELLRRNDEELLHQRGPSPMPSHSRGDKHVVGDRHRKRDKRQFPYRKRMASPPPPFHRRNKRIKQDREKLKGPVPQHSMFPNPRDPVKP</sequence>
<feature type="compositionally biased region" description="Basic and acidic residues" evidence="1">
    <location>
        <begin position="20"/>
        <end position="34"/>
    </location>
</feature>
<evidence type="ECO:0000313" key="2">
    <source>
        <dbReference type="EMBL" id="KAF3944825.1"/>
    </source>
</evidence>
<organism evidence="2 3">
    <name type="scientific">Castanea mollissima</name>
    <name type="common">Chinese chestnut</name>
    <dbReference type="NCBI Taxonomy" id="60419"/>
    <lineage>
        <taxon>Eukaryota</taxon>
        <taxon>Viridiplantae</taxon>
        <taxon>Streptophyta</taxon>
        <taxon>Embryophyta</taxon>
        <taxon>Tracheophyta</taxon>
        <taxon>Spermatophyta</taxon>
        <taxon>Magnoliopsida</taxon>
        <taxon>eudicotyledons</taxon>
        <taxon>Gunneridae</taxon>
        <taxon>Pentapetalae</taxon>
        <taxon>rosids</taxon>
        <taxon>fabids</taxon>
        <taxon>Fagales</taxon>
        <taxon>Fagaceae</taxon>
        <taxon>Castanea</taxon>
    </lineage>
</organism>
<protein>
    <submittedName>
        <fullName evidence="2">Uncharacterized protein</fullName>
    </submittedName>
</protein>
<evidence type="ECO:0000256" key="1">
    <source>
        <dbReference type="SAM" id="MobiDB-lite"/>
    </source>
</evidence>
<keyword evidence="3" id="KW-1185">Reference proteome</keyword>
<feature type="compositionally biased region" description="Polar residues" evidence="1">
    <location>
        <begin position="50"/>
        <end position="59"/>
    </location>
</feature>
<feature type="compositionally biased region" description="Polar residues" evidence="1">
    <location>
        <begin position="1"/>
        <end position="19"/>
    </location>
</feature>
<feature type="region of interest" description="Disordered" evidence="1">
    <location>
        <begin position="1"/>
        <end position="66"/>
    </location>
</feature>
<dbReference type="EMBL" id="JRKL02012535">
    <property type="protein sequence ID" value="KAF3944825.1"/>
    <property type="molecule type" value="Genomic_DNA"/>
</dbReference>
<feature type="compositionally biased region" description="Basic and acidic residues" evidence="1">
    <location>
        <begin position="78"/>
        <end position="95"/>
    </location>
</feature>